<evidence type="ECO:0000259" key="2">
    <source>
        <dbReference type="Pfam" id="PF00850"/>
    </source>
</evidence>
<dbReference type="EMBL" id="JACNJN010000086">
    <property type="protein sequence ID" value="MBC8335005.1"/>
    <property type="molecule type" value="Genomic_DNA"/>
</dbReference>
<reference evidence="3 4" key="1">
    <citation type="submission" date="2020-08" db="EMBL/GenBank/DDBJ databases">
        <title>Bridging the membrane lipid divide: bacteria of the FCB group superphylum have the potential to synthesize archaeal ether lipids.</title>
        <authorList>
            <person name="Villanueva L."/>
            <person name="Von Meijenfeldt F.A.B."/>
            <person name="Westbye A.B."/>
            <person name="Yadav S."/>
            <person name="Hopmans E.C."/>
            <person name="Dutilh B.E."/>
            <person name="Sinninghe Damste J.S."/>
        </authorList>
    </citation>
    <scope>NUCLEOTIDE SEQUENCE [LARGE SCALE GENOMIC DNA]</scope>
    <source>
        <strain evidence="3">NIOZ-UU36</strain>
    </source>
</reference>
<dbReference type="Pfam" id="PF00850">
    <property type="entry name" value="Hist_deacetyl"/>
    <property type="match status" value="1"/>
</dbReference>
<feature type="domain" description="Histone deacetylase" evidence="2">
    <location>
        <begin position="18"/>
        <end position="296"/>
    </location>
</feature>
<organism evidence="3 4">
    <name type="scientific">Candidatus Desulfolinea nitratireducens</name>
    <dbReference type="NCBI Taxonomy" id="2841698"/>
    <lineage>
        <taxon>Bacteria</taxon>
        <taxon>Bacillati</taxon>
        <taxon>Chloroflexota</taxon>
        <taxon>Anaerolineae</taxon>
        <taxon>Anaerolineales</taxon>
        <taxon>Anaerolineales incertae sedis</taxon>
        <taxon>Candidatus Desulfolinea</taxon>
    </lineage>
</organism>
<evidence type="ECO:0000256" key="1">
    <source>
        <dbReference type="ARBA" id="ARBA00005947"/>
    </source>
</evidence>
<name>A0A8J6NL76_9CHLR</name>
<dbReference type="InterPro" id="IPR023696">
    <property type="entry name" value="Ureohydrolase_dom_sf"/>
</dbReference>
<dbReference type="PANTHER" id="PTHR10625:SF10">
    <property type="entry name" value="HISTONE DEACETYLASE HDAC1"/>
    <property type="match status" value="1"/>
</dbReference>
<evidence type="ECO:0000313" key="4">
    <source>
        <dbReference type="Proteomes" id="UP000614469"/>
    </source>
</evidence>
<dbReference type="GO" id="GO:0040029">
    <property type="term" value="P:epigenetic regulation of gene expression"/>
    <property type="evidence" value="ECO:0007669"/>
    <property type="project" value="TreeGrafter"/>
</dbReference>
<dbReference type="GO" id="GO:0004407">
    <property type="term" value="F:histone deacetylase activity"/>
    <property type="evidence" value="ECO:0007669"/>
    <property type="project" value="TreeGrafter"/>
</dbReference>
<comment type="similarity">
    <text evidence="1">Belongs to the histone deacetylase family.</text>
</comment>
<protein>
    <submittedName>
        <fullName evidence="3">Histone deacetylase</fullName>
    </submittedName>
</protein>
<dbReference type="CDD" id="cd09992">
    <property type="entry name" value="HDAC_classII"/>
    <property type="match status" value="1"/>
</dbReference>
<sequence length="333" mass="36249">MQTVYSLLRSPHHHQSGHPESPERFRLLDEIFAAHSGIKELDTVPATLDEISRVHKPGMIQALEIASPGLIDHAPTYVTSSSFDDALLAAGATLACTRAVWDGAARNAFALVRPPGHHAEPTHAMGFCIFNNIAIAAKDALKRGAERAMVVDFDAHHGNGTQAAFLDDESLGFLSIHQGGIYPGTGHLEDAPHARGRIINLPLPAFTGDIRFRQIAEEVITPFVRKFRPEMIFVSAGFDSHWSDPLTQLGLSTQGFFEISRHLVELADQVCGGKIVFALEGGYDARNVAKGVDAVFLAEAGREFTNGRGDLSPYPEPNIENLIQAVRELHQLD</sequence>
<accession>A0A8J6NL76</accession>
<dbReference type="Proteomes" id="UP000614469">
    <property type="component" value="Unassembled WGS sequence"/>
</dbReference>
<dbReference type="PRINTS" id="PR01270">
    <property type="entry name" value="HDASUPER"/>
</dbReference>
<evidence type="ECO:0000313" key="3">
    <source>
        <dbReference type="EMBL" id="MBC8335005.1"/>
    </source>
</evidence>
<dbReference type="AlphaFoldDB" id="A0A8J6NL76"/>
<dbReference type="InterPro" id="IPR000286">
    <property type="entry name" value="HDACs"/>
</dbReference>
<dbReference type="Gene3D" id="3.40.800.20">
    <property type="entry name" value="Histone deacetylase domain"/>
    <property type="match status" value="1"/>
</dbReference>
<dbReference type="SUPFAM" id="SSF52768">
    <property type="entry name" value="Arginase/deacetylase"/>
    <property type="match status" value="1"/>
</dbReference>
<proteinExistence type="inferred from homology"/>
<dbReference type="InterPro" id="IPR037138">
    <property type="entry name" value="His_deacetylse_dom_sf"/>
</dbReference>
<dbReference type="InterPro" id="IPR023801">
    <property type="entry name" value="His_deacetylse_dom"/>
</dbReference>
<comment type="caution">
    <text evidence="3">The sequence shown here is derived from an EMBL/GenBank/DDBJ whole genome shotgun (WGS) entry which is preliminary data.</text>
</comment>
<dbReference type="PANTHER" id="PTHR10625">
    <property type="entry name" value="HISTONE DEACETYLASE HDAC1-RELATED"/>
    <property type="match status" value="1"/>
</dbReference>
<gene>
    <name evidence="3" type="ORF">H8E29_07065</name>
</gene>